<reference evidence="4" key="1">
    <citation type="submission" date="2025-08" db="UniProtKB">
        <authorList>
            <consortium name="RefSeq"/>
        </authorList>
    </citation>
    <scope>IDENTIFICATION</scope>
</reference>
<dbReference type="Proteomes" id="UP000515159">
    <property type="component" value="Chromosome 1"/>
</dbReference>
<organism evidence="3 4">
    <name type="scientific">Geotrypetes seraphini</name>
    <name type="common">Gaboon caecilian</name>
    <name type="synonym">Caecilia seraphini</name>
    <dbReference type="NCBI Taxonomy" id="260995"/>
    <lineage>
        <taxon>Eukaryota</taxon>
        <taxon>Metazoa</taxon>
        <taxon>Chordata</taxon>
        <taxon>Craniata</taxon>
        <taxon>Vertebrata</taxon>
        <taxon>Euteleostomi</taxon>
        <taxon>Amphibia</taxon>
        <taxon>Gymnophiona</taxon>
        <taxon>Geotrypetes</taxon>
    </lineage>
</organism>
<dbReference type="InterPro" id="IPR006623">
    <property type="entry name" value="THEG"/>
</dbReference>
<accession>A0A6P8RFC5</accession>
<keyword evidence="1" id="KW-0677">Repeat</keyword>
<dbReference type="CTD" id="100506564"/>
<evidence type="ECO:0000256" key="1">
    <source>
        <dbReference type="ARBA" id="ARBA00022737"/>
    </source>
</evidence>
<dbReference type="GeneID" id="117360375"/>
<gene>
    <name evidence="4" type="primary">THEGL</name>
</gene>
<protein>
    <submittedName>
        <fullName evidence="4">Testicular haploid expressed gene protein-like</fullName>
    </submittedName>
</protein>
<evidence type="ECO:0000256" key="2">
    <source>
        <dbReference type="SAM" id="MobiDB-lite"/>
    </source>
</evidence>
<dbReference type="InterPro" id="IPR042401">
    <property type="entry name" value="SPMAP2-like"/>
</dbReference>
<evidence type="ECO:0000313" key="4">
    <source>
        <dbReference type="RefSeq" id="XP_033800016.1"/>
    </source>
</evidence>
<dbReference type="PANTHER" id="PTHR15901">
    <property type="entry name" value="TESTICULAR HAPLOID EXPRESSED GENE PROTEIN"/>
    <property type="match status" value="1"/>
</dbReference>
<name>A0A6P8RFC5_GEOSA</name>
<sequence>MRFAGEEACRRQKEKKFGCSQKEVQPETHEITSQQRCDHGSGSWPRAHISDLHTKPILNQAEKKFSANHQKLSESSLSPAAFKSRCDRISNLARPKSVNSYRHDNKEEIRSITEAALNAIASARIKQLACPKHRSTIDLGRSDKPLWKVPRNARYKAVSPRLEQLAAAKHVPSSYQPDRNSKWSVSIKTKLAVVSPRIIELSKPIQRGRPSETDQVGK</sequence>
<proteinExistence type="predicted"/>
<dbReference type="InParanoid" id="A0A6P8RFC5"/>
<dbReference type="OrthoDB" id="25466at2759"/>
<dbReference type="KEGG" id="gsh:117360375"/>
<feature type="region of interest" description="Disordered" evidence="2">
    <location>
        <begin position="14"/>
        <end position="48"/>
    </location>
</feature>
<dbReference type="AlphaFoldDB" id="A0A6P8RFC5"/>
<dbReference type="PANTHER" id="PTHR15901:SF16">
    <property type="entry name" value="TESTICULAR HAPLOID EXPRESSED GENE PROTEIN"/>
    <property type="match status" value="1"/>
</dbReference>
<dbReference type="RefSeq" id="XP_033800016.1">
    <property type="nucleotide sequence ID" value="XM_033944125.1"/>
</dbReference>
<keyword evidence="3" id="KW-1185">Reference proteome</keyword>
<dbReference type="Pfam" id="PF14912">
    <property type="entry name" value="THEG"/>
    <property type="match status" value="2"/>
</dbReference>
<evidence type="ECO:0000313" key="3">
    <source>
        <dbReference type="Proteomes" id="UP000515159"/>
    </source>
</evidence>
<dbReference type="SMART" id="SM00705">
    <property type="entry name" value="THEG"/>
    <property type="match status" value="4"/>
</dbReference>